<dbReference type="Pfam" id="PF00149">
    <property type="entry name" value="Metallophos"/>
    <property type="match status" value="1"/>
</dbReference>
<name>A0AAN6IRN7_EXODE</name>
<sequence>MPDIQLPSFRSSQRHRKPLVEYCTNEWRKAPMYDPSPVPGFAGDKYLERLEVFVDRAIAVIRAPKFRRMIVALLVMTIASVFLWKKILVPFLKEEKAAWSALNAAAHPAAGGVFGANARPQFTDMVHLQDLDPSLVPGSLNEKGELSKKKRLVFIGDIHGCREELEELLQKIKFNPTTDHLIATGDIVNKGPDTPGVIDLLRRYNASCVRGNHEDRLLLVADEVQSTSLTSKGKSPKDPDQPQGTSSKAHDAELKLAQTLTADQLAWLKSCPVILRVGRLKAFPGDAVVVHAGLVPGLPLENQDPASVMNMRIVDLSTHVPSKKHEREGSVPWYKLWNKYQQLLPTQQRLARLKNGSKPQSDETQMTVIYGHDAKMGLRMRKYSKGLDTGCAAGGKLTALVVDDSGRQRVVQVNCKDHRKRPPMHVDVDDVLKNGMTGPPLGQDAK</sequence>
<evidence type="ECO:0000259" key="3">
    <source>
        <dbReference type="Pfam" id="PF00149"/>
    </source>
</evidence>
<organism evidence="4 5">
    <name type="scientific">Exophiala dermatitidis</name>
    <name type="common">Black yeast-like fungus</name>
    <name type="synonym">Wangiella dermatitidis</name>
    <dbReference type="NCBI Taxonomy" id="5970"/>
    <lineage>
        <taxon>Eukaryota</taxon>
        <taxon>Fungi</taxon>
        <taxon>Dikarya</taxon>
        <taxon>Ascomycota</taxon>
        <taxon>Pezizomycotina</taxon>
        <taxon>Eurotiomycetes</taxon>
        <taxon>Chaetothyriomycetidae</taxon>
        <taxon>Chaetothyriales</taxon>
        <taxon>Herpotrichiellaceae</taxon>
        <taxon>Exophiala</taxon>
    </lineage>
</organism>
<dbReference type="PANTHER" id="PTHR42850">
    <property type="entry name" value="METALLOPHOSPHOESTERASE"/>
    <property type="match status" value="1"/>
</dbReference>
<proteinExistence type="predicted"/>
<comment type="caution">
    <text evidence="4">The sequence shown here is derived from an EMBL/GenBank/DDBJ whole genome shotgun (WGS) entry which is preliminary data.</text>
</comment>
<evidence type="ECO:0000313" key="4">
    <source>
        <dbReference type="EMBL" id="KAJ8988050.1"/>
    </source>
</evidence>
<dbReference type="CDD" id="cd00144">
    <property type="entry name" value="MPP_PPP_family"/>
    <property type="match status" value="1"/>
</dbReference>
<dbReference type="EMBL" id="JAJGCB010000020">
    <property type="protein sequence ID" value="KAJ8988050.1"/>
    <property type="molecule type" value="Genomic_DNA"/>
</dbReference>
<dbReference type="InterPro" id="IPR050126">
    <property type="entry name" value="Ap4A_hydrolase"/>
</dbReference>
<reference evidence="4" key="1">
    <citation type="submission" date="2023-01" db="EMBL/GenBank/DDBJ databases">
        <title>Exophiala dermititidis isolated from Cystic Fibrosis Patient.</title>
        <authorList>
            <person name="Kurbessoian T."/>
            <person name="Crocker A."/>
            <person name="Murante D."/>
            <person name="Hogan D.A."/>
            <person name="Stajich J.E."/>
        </authorList>
    </citation>
    <scope>NUCLEOTIDE SEQUENCE</scope>
    <source>
        <strain evidence="4">Ex8</strain>
    </source>
</reference>
<dbReference type="InterPro" id="IPR004843">
    <property type="entry name" value="Calcineurin-like_PHP"/>
</dbReference>
<dbReference type="Proteomes" id="UP001161757">
    <property type="component" value="Unassembled WGS sequence"/>
</dbReference>
<keyword evidence="2" id="KW-0472">Membrane</keyword>
<feature type="transmembrane region" description="Helical" evidence="2">
    <location>
        <begin position="66"/>
        <end position="84"/>
    </location>
</feature>
<dbReference type="GO" id="GO:0005737">
    <property type="term" value="C:cytoplasm"/>
    <property type="evidence" value="ECO:0007669"/>
    <property type="project" value="TreeGrafter"/>
</dbReference>
<dbReference type="GO" id="GO:0016791">
    <property type="term" value="F:phosphatase activity"/>
    <property type="evidence" value="ECO:0007669"/>
    <property type="project" value="TreeGrafter"/>
</dbReference>
<dbReference type="GO" id="GO:0000298">
    <property type="term" value="F:endopolyphosphatase activity"/>
    <property type="evidence" value="ECO:0007669"/>
    <property type="project" value="TreeGrafter"/>
</dbReference>
<feature type="domain" description="Calcineurin-like phosphoesterase" evidence="3">
    <location>
        <begin position="151"/>
        <end position="321"/>
    </location>
</feature>
<keyword evidence="2" id="KW-0812">Transmembrane</keyword>
<dbReference type="PANTHER" id="PTHR42850:SF4">
    <property type="entry name" value="ZINC-DEPENDENT ENDOPOLYPHOSPHATASE"/>
    <property type="match status" value="1"/>
</dbReference>
<protein>
    <recommendedName>
        <fullName evidence="3">Calcineurin-like phosphoesterase domain-containing protein</fullName>
    </recommendedName>
</protein>
<gene>
    <name evidence="4" type="ORF">HRR80_007828</name>
</gene>
<dbReference type="GO" id="GO:0006798">
    <property type="term" value="P:polyphosphate catabolic process"/>
    <property type="evidence" value="ECO:0007669"/>
    <property type="project" value="TreeGrafter"/>
</dbReference>
<evidence type="ECO:0000313" key="5">
    <source>
        <dbReference type="Proteomes" id="UP001161757"/>
    </source>
</evidence>
<evidence type="ECO:0000256" key="1">
    <source>
        <dbReference type="SAM" id="MobiDB-lite"/>
    </source>
</evidence>
<evidence type="ECO:0000256" key="2">
    <source>
        <dbReference type="SAM" id="Phobius"/>
    </source>
</evidence>
<dbReference type="SUPFAM" id="SSF56300">
    <property type="entry name" value="Metallo-dependent phosphatases"/>
    <property type="match status" value="1"/>
</dbReference>
<dbReference type="InterPro" id="IPR029052">
    <property type="entry name" value="Metallo-depent_PP-like"/>
</dbReference>
<feature type="region of interest" description="Disordered" evidence="1">
    <location>
        <begin position="420"/>
        <end position="446"/>
    </location>
</feature>
<accession>A0AAN6IRN7</accession>
<dbReference type="AlphaFoldDB" id="A0AAN6IRN7"/>
<dbReference type="Gene3D" id="3.60.21.10">
    <property type="match status" value="1"/>
</dbReference>
<feature type="region of interest" description="Disordered" evidence="1">
    <location>
        <begin position="228"/>
        <end position="249"/>
    </location>
</feature>
<keyword evidence="2" id="KW-1133">Transmembrane helix</keyword>